<feature type="region of interest" description="Disordered" evidence="4">
    <location>
        <begin position="1"/>
        <end position="23"/>
    </location>
</feature>
<feature type="region of interest" description="Disordered" evidence="4">
    <location>
        <begin position="326"/>
        <end position="365"/>
    </location>
</feature>
<feature type="compositionally biased region" description="Low complexity" evidence="4">
    <location>
        <begin position="812"/>
        <end position="822"/>
    </location>
</feature>
<protein>
    <submittedName>
        <fullName evidence="7">(spotted green pufferfish) hypothetical protein</fullName>
    </submittedName>
</protein>
<keyword evidence="2" id="KW-0597">Phosphoprotein</keyword>
<dbReference type="OrthoDB" id="10047268at2759"/>
<dbReference type="PANTHER" id="PTHR12301:SF3">
    <property type="entry name" value="SAM AND SH3 DOMAIN-CONTAINING PROTEIN 1"/>
    <property type="match status" value="1"/>
</dbReference>
<feature type="compositionally biased region" description="Low complexity" evidence="4">
    <location>
        <begin position="1153"/>
        <end position="1164"/>
    </location>
</feature>
<feature type="compositionally biased region" description="Basic and acidic residues" evidence="4">
    <location>
        <begin position="1247"/>
        <end position="1273"/>
    </location>
</feature>
<reference evidence="7" key="2">
    <citation type="submission" date="2004-02" db="EMBL/GenBank/DDBJ databases">
        <authorList>
            <consortium name="Genoscope"/>
            <consortium name="Whitehead Institute Centre for Genome Research"/>
        </authorList>
    </citation>
    <scope>NUCLEOTIDE SEQUENCE</scope>
</reference>
<dbReference type="CDD" id="cd11967">
    <property type="entry name" value="SH3_SASH1"/>
    <property type="match status" value="1"/>
</dbReference>
<dbReference type="InterPro" id="IPR021090">
    <property type="entry name" value="SPIDER"/>
</dbReference>
<dbReference type="PROSITE" id="PS50002">
    <property type="entry name" value="SH3"/>
    <property type="match status" value="1"/>
</dbReference>
<dbReference type="InterPro" id="IPR036028">
    <property type="entry name" value="SH3-like_dom_sf"/>
</dbReference>
<feature type="region of interest" description="Disordered" evidence="4">
    <location>
        <begin position="566"/>
        <end position="591"/>
    </location>
</feature>
<dbReference type="Pfam" id="PF12485">
    <property type="entry name" value="SPIDER"/>
    <property type="match status" value="1"/>
</dbReference>
<dbReference type="SUPFAM" id="SSF50044">
    <property type="entry name" value="SH3-domain"/>
    <property type="match status" value="1"/>
</dbReference>
<feature type="region of interest" description="Disordered" evidence="4">
    <location>
        <begin position="961"/>
        <end position="980"/>
    </location>
</feature>
<accession>Q4S703</accession>
<dbReference type="InterPro" id="IPR058666">
    <property type="entry name" value="SASH1/NUB1_homeodomain"/>
</dbReference>
<feature type="compositionally biased region" description="Low complexity" evidence="4">
    <location>
        <begin position="1324"/>
        <end position="1342"/>
    </location>
</feature>
<evidence type="ECO:0000256" key="2">
    <source>
        <dbReference type="ARBA" id="ARBA00022553"/>
    </source>
</evidence>
<feature type="compositionally biased region" description="Low complexity" evidence="4">
    <location>
        <begin position="848"/>
        <end position="866"/>
    </location>
</feature>
<dbReference type="Pfam" id="PF26285">
    <property type="entry name" value="SASH1_Homeodomain"/>
    <property type="match status" value="1"/>
</dbReference>
<feature type="compositionally biased region" description="Polar residues" evidence="4">
    <location>
        <begin position="867"/>
        <end position="879"/>
    </location>
</feature>
<evidence type="ECO:0000313" key="7">
    <source>
        <dbReference type="EMBL" id="CAG03579.1"/>
    </source>
</evidence>
<feature type="region of interest" description="Disordered" evidence="4">
    <location>
        <begin position="1080"/>
        <end position="1178"/>
    </location>
</feature>
<sequence>MEGDRGPAAPPDEPPADGAALPDSFSQLWSDVMGMLDGSLGNIDDLAQEYSDYYNTCFSDVSDRMEELRRRRVSQELDMDKQDPSNPSLQLRTEMQESLGFSSEVSTPETDRNCVESEDQAKTAGEDRAGWGSAGVWFPFPECLCTNPILRMDLMGNGTRRRTNLFGRISESPKTNQLDVRLPKVCVCVCLFMCLCVRACVCTCSAYPFVTFPTFASIIPPLPTPGDDIGYVASEITMSDEERIQLMMMVKEKMITIEEALARKGSSESRPTHANASVETIQKGFMANFYTTTSLVSVSVHVHCQCAPRIAAAVASSLKEYELSRQSSSTDTAEWTDGSPASLNQSSNCNSREQSDDEQSEDSVKFRRLHKLVNSTRRVKKKLIKVEENKKHAPEDFLNVEALPTCEDSTALYTGVLKKPPLAQETSLSSLTQDQLSLDGDTDSLTNSPSSSSLDTWSGHKLVKTFSKSSSTHGLIRPPRRAPVGSGGLGSSASAVGGSGSSFSELDGCGLEDDGKLSRSTTDGEMRRALSSISHGVSNREALYAYYGLTKPRPKPHAQSRLLLSLEDGPQGSPKYQPASRHHGSWTHRKPDPNYAYSTKHLLYQRWRNAKAPLSPLSVTPSSPARCDVAKTKGFGGVRGGWAFPSRRLRGRTAVSELNITYVVERSLYGHLSWAQLVRPVTLSRAERRCLLEEDREADRKWAASVDRCTKRVLLRIQQKSVSLDLGAPVGRLVWTGLGPSKLQNSSETCSFGGFDLTNRSLHVVNSGTEANTREQEPIYREVIKSPTTSRISLGKKVKSVKETMRKRMSKKYSSSFSEQSSPDGAPGSPQSPQPDMDSLEKPKLKAGGSVESLRSSLSGQSSMSGQTVSTTDSSASNRESVKSEDGDDEEPPYRGPFCGRARVHTDFTPSPYDTDSLKLKRGDVIDIISKPPMGTWMGLLNNKVGTFKFIYVDVLSEEEEKPKRPVRRRRKGRPPKPTSVEELLERLNLKSSIIQQKELRPEVLLSGLSEHMRSLEIRDVSFTQEHMPTFLFNGYEDLDTFKLLEEEDLDELNIRDPQHRAVLLTAVELLQEYDSKWASSSPDRQECRKGQLTEPPLTWSLGSSDPERLSGSQEKLLSEGRGLVGDSPRDSGCYESNENLENGNDSFPPLPTTRSKTCRSSRSPAGLQSPDYPTLPMTFSTEALQNNQKSQRTKGSKSFLLKPSLKSFGLRGLRKAHRRLPIPVSRSCEDLDGPPQPTKNWKRSHSLGDLHWEKKVEQRDLGGELKLGKEGPKPGQSSPTRMGKLQLPSAQNGALSPKGRGARPAVPSQLPLVHTCRNQSSRPPELVSSPTPSPPESGSGERIIRTHPKKPPVPPPVPAKKSRERLANGLRHPPLSLPSSPSPTPSPTHSFTRSHPSSPVVRSPSPSAPALPAKNPSTPASPSAASPASSVGEDSGSAPATPPPWLSDLGGKVCVSRKASHSKMSLDLLTLVEQRLEAEGIDLTEEPYSDKHGRCGIPQPLVQRYSEDLEQPVKDVASSMDQLRVRELRKQHRMAIPSGGLTEMCRRPQPSGNISSVSDWLTSIGLPMYASPLAAAGVHTLSGVSSLTESGAREAGVRDERHLRRLVGEARLVGTEP</sequence>
<feature type="compositionally biased region" description="Basic residues" evidence="4">
    <location>
        <begin position="965"/>
        <end position="975"/>
    </location>
</feature>
<dbReference type="Gene3D" id="2.30.30.40">
    <property type="entry name" value="SH3 Domains"/>
    <property type="match status" value="1"/>
</dbReference>
<feature type="compositionally biased region" description="Polar residues" evidence="4">
    <location>
        <begin position="1135"/>
        <end position="1146"/>
    </location>
</feature>
<evidence type="ECO:0000256" key="4">
    <source>
        <dbReference type="SAM" id="MobiDB-lite"/>
    </source>
</evidence>
<comment type="caution">
    <text evidence="7">The sequence shown here is derived from an EMBL/GenBank/DDBJ whole genome shotgun (WGS) entry which is preliminary data.</text>
</comment>
<feature type="domain" description="SH3" evidence="5">
    <location>
        <begin position="897"/>
        <end position="958"/>
    </location>
</feature>
<keyword evidence="1 3" id="KW-0728">SH3 domain</keyword>
<dbReference type="SMART" id="SM00326">
    <property type="entry name" value="SH3"/>
    <property type="match status" value="1"/>
</dbReference>
<evidence type="ECO:0000256" key="1">
    <source>
        <dbReference type="ARBA" id="ARBA00022443"/>
    </source>
</evidence>
<gene>
    <name evidence="7" type="ORF">GSTENG00023047001</name>
</gene>
<dbReference type="PANTHER" id="PTHR12301">
    <property type="entry name" value="SAM-DOMAIN, SH3 AND NUCLEAR LOCALIZATION SIGNALS PROTEIN RELATED"/>
    <property type="match status" value="1"/>
</dbReference>
<dbReference type="PROSITE" id="PS50105">
    <property type="entry name" value="SAM_DOMAIN"/>
    <property type="match status" value="1"/>
</dbReference>
<evidence type="ECO:0000259" key="6">
    <source>
        <dbReference type="PROSITE" id="PS50105"/>
    </source>
</evidence>
<dbReference type="KEGG" id="tng:GSTEN00023047G001"/>
<dbReference type="InterPro" id="IPR001452">
    <property type="entry name" value="SH3_domain"/>
</dbReference>
<feature type="region of interest" description="Disordered" evidence="4">
    <location>
        <begin position="98"/>
        <end position="127"/>
    </location>
</feature>
<dbReference type="SUPFAM" id="SSF47769">
    <property type="entry name" value="SAM/Pointed domain"/>
    <property type="match status" value="2"/>
</dbReference>
<reference evidence="7" key="1">
    <citation type="journal article" date="2004" name="Nature">
        <title>Genome duplication in the teleost fish Tetraodon nigroviridis reveals the early vertebrate proto-karyotype.</title>
        <authorList>
            <person name="Jaillon O."/>
            <person name="Aury J.-M."/>
            <person name="Brunet F."/>
            <person name="Petit J.-L."/>
            <person name="Stange-Thomann N."/>
            <person name="Mauceli E."/>
            <person name="Bouneau L."/>
            <person name="Fischer C."/>
            <person name="Ozouf-Costaz C."/>
            <person name="Bernot A."/>
            <person name="Nicaud S."/>
            <person name="Jaffe D."/>
            <person name="Fisher S."/>
            <person name="Lutfalla G."/>
            <person name="Dossat C."/>
            <person name="Segurens B."/>
            <person name="Dasilva C."/>
            <person name="Salanoubat M."/>
            <person name="Levy M."/>
            <person name="Boudet N."/>
            <person name="Castellano S."/>
            <person name="Anthouard V."/>
            <person name="Jubin C."/>
            <person name="Castelli V."/>
            <person name="Katinka M."/>
            <person name="Vacherie B."/>
            <person name="Biemont C."/>
            <person name="Skalli Z."/>
            <person name="Cattolico L."/>
            <person name="Poulain J."/>
            <person name="De Berardinis V."/>
            <person name="Cruaud C."/>
            <person name="Duprat S."/>
            <person name="Brottier P."/>
            <person name="Coutanceau J.-P."/>
            <person name="Gouzy J."/>
            <person name="Parra G."/>
            <person name="Lardier G."/>
            <person name="Chapple C."/>
            <person name="McKernan K.J."/>
            <person name="McEwan P."/>
            <person name="Bosak S."/>
            <person name="Kellis M."/>
            <person name="Volff J.-N."/>
            <person name="Guigo R."/>
            <person name="Zody M.C."/>
            <person name="Mesirov J."/>
            <person name="Lindblad-Toh K."/>
            <person name="Birren B."/>
            <person name="Nusbaum C."/>
            <person name="Kahn D."/>
            <person name="Robinson-Rechavi M."/>
            <person name="Laudet V."/>
            <person name="Schachter V."/>
            <person name="Quetier F."/>
            <person name="Saurin W."/>
            <person name="Scarpelli C."/>
            <person name="Wincker P."/>
            <person name="Lander E.S."/>
            <person name="Weissenbach J."/>
            <person name="Roest Crollius H."/>
        </authorList>
    </citation>
    <scope>NUCLEOTIDE SEQUENCE [LARGE SCALE GENOMIC DNA]</scope>
</reference>
<dbReference type="FunFam" id="2.30.30.40:FF:000021">
    <property type="entry name" value="Putative sam and sh3 domain-containing protein 1"/>
    <property type="match status" value="1"/>
</dbReference>
<feature type="compositionally biased region" description="Low complexity" evidence="4">
    <location>
        <begin position="1371"/>
        <end position="1380"/>
    </location>
</feature>
<dbReference type="Gene3D" id="1.10.150.50">
    <property type="entry name" value="Transcription Factor, Ets-1"/>
    <property type="match status" value="2"/>
</dbReference>
<feature type="region of interest" description="Disordered" evidence="4">
    <location>
        <begin position="468"/>
        <end position="524"/>
    </location>
</feature>
<evidence type="ECO:0000256" key="3">
    <source>
        <dbReference type="PROSITE-ProRule" id="PRU00192"/>
    </source>
</evidence>
<dbReference type="Pfam" id="PF00536">
    <property type="entry name" value="SAM_1"/>
    <property type="match status" value="1"/>
</dbReference>
<dbReference type="InterPro" id="IPR001660">
    <property type="entry name" value="SAM"/>
</dbReference>
<evidence type="ECO:0000259" key="5">
    <source>
        <dbReference type="PROSITE" id="PS50002"/>
    </source>
</evidence>
<feature type="region of interest" description="Disordered" evidence="4">
    <location>
        <begin position="791"/>
        <end position="915"/>
    </location>
</feature>
<dbReference type="InterPro" id="IPR035720">
    <property type="entry name" value="SASH1_SH3"/>
</dbReference>
<proteinExistence type="predicted"/>
<feature type="non-terminal residue" evidence="7">
    <location>
        <position position="1"/>
    </location>
</feature>
<dbReference type="SMART" id="SM00454">
    <property type="entry name" value="SAM"/>
    <property type="match status" value="2"/>
</dbReference>
<dbReference type="EMBL" id="CAAE01014723">
    <property type="protein sequence ID" value="CAG03579.1"/>
    <property type="molecule type" value="Genomic_DNA"/>
</dbReference>
<feature type="compositionally biased region" description="Basic and acidic residues" evidence="4">
    <location>
        <begin position="513"/>
        <end position="524"/>
    </location>
</feature>
<feature type="compositionally biased region" description="Polar residues" evidence="4">
    <location>
        <begin position="99"/>
        <end position="108"/>
    </location>
</feature>
<name>Q4S703_TETNG</name>
<feature type="compositionally biased region" description="Low complexity" evidence="4">
    <location>
        <begin position="1388"/>
        <end position="1431"/>
    </location>
</feature>
<feature type="compositionally biased region" description="Polar residues" evidence="4">
    <location>
        <begin position="326"/>
        <end position="352"/>
    </location>
</feature>
<feature type="domain" description="SAM" evidence="6">
    <location>
        <begin position="1553"/>
        <end position="1617"/>
    </location>
</feature>
<feature type="region of interest" description="Disordered" evidence="4">
    <location>
        <begin position="1226"/>
        <end position="1452"/>
    </location>
</feature>
<organism evidence="7">
    <name type="scientific">Tetraodon nigroviridis</name>
    <name type="common">Spotted green pufferfish</name>
    <name type="synonym">Chelonodon nigroviridis</name>
    <dbReference type="NCBI Taxonomy" id="99883"/>
    <lineage>
        <taxon>Eukaryota</taxon>
        <taxon>Metazoa</taxon>
        <taxon>Chordata</taxon>
        <taxon>Craniata</taxon>
        <taxon>Vertebrata</taxon>
        <taxon>Euteleostomi</taxon>
        <taxon>Actinopterygii</taxon>
        <taxon>Neopterygii</taxon>
        <taxon>Teleostei</taxon>
        <taxon>Neoteleostei</taxon>
        <taxon>Acanthomorphata</taxon>
        <taxon>Eupercaria</taxon>
        <taxon>Tetraodontiformes</taxon>
        <taxon>Tetradontoidea</taxon>
        <taxon>Tetraodontidae</taxon>
        <taxon>Tetraodon</taxon>
    </lineage>
</organism>
<dbReference type="InterPro" id="IPR013761">
    <property type="entry name" value="SAM/pointed_sf"/>
</dbReference>
<feature type="compositionally biased region" description="Basic and acidic residues" evidence="4">
    <location>
        <begin position="109"/>
        <end position="127"/>
    </location>
</feature>
<dbReference type="Pfam" id="PF07653">
    <property type="entry name" value="SH3_2"/>
    <property type="match status" value="1"/>
</dbReference>
<dbReference type="InterPro" id="IPR051725">
    <property type="entry name" value="SAM-SH3_domain_protein"/>
</dbReference>